<dbReference type="EMBL" id="JARBDR010000918">
    <property type="protein sequence ID" value="KAJ8301690.1"/>
    <property type="molecule type" value="Genomic_DNA"/>
</dbReference>
<dbReference type="PROSITE" id="PS52049">
    <property type="entry name" value="ULD"/>
    <property type="match status" value="1"/>
</dbReference>
<evidence type="ECO:0000313" key="4">
    <source>
        <dbReference type="EMBL" id="KAJ8301690.1"/>
    </source>
</evidence>
<accession>A0ABQ9EDY6</accession>
<evidence type="ECO:0000256" key="1">
    <source>
        <dbReference type="PROSITE-ProRule" id="PRU01394"/>
    </source>
</evidence>
<name>A0ABQ9EDY6_TEGGR</name>
<feature type="region of interest" description="Disordered" evidence="2">
    <location>
        <begin position="1"/>
        <end position="99"/>
    </location>
</feature>
<dbReference type="InterPro" id="IPR041507">
    <property type="entry name" value="UCH_C"/>
</dbReference>
<keyword evidence="1" id="KW-0833">Ubl conjugation pathway</keyword>
<gene>
    <name evidence="4" type="ORF">KUTeg_020677</name>
</gene>
<dbReference type="Proteomes" id="UP001217089">
    <property type="component" value="Unassembled WGS sequence"/>
</dbReference>
<evidence type="ECO:0000313" key="5">
    <source>
        <dbReference type="Proteomes" id="UP001217089"/>
    </source>
</evidence>
<reference evidence="4 5" key="1">
    <citation type="submission" date="2022-12" db="EMBL/GenBank/DDBJ databases">
        <title>Chromosome-level genome of Tegillarca granosa.</title>
        <authorList>
            <person name="Kim J."/>
        </authorList>
    </citation>
    <scope>NUCLEOTIDE SEQUENCE [LARGE SCALE GENOMIC DNA]</scope>
    <source>
        <strain evidence="4">Teg-2019</strain>
        <tissue evidence="4">Adductor muscle</tissue>
    </source>
</reference>
<feature type="compositionally biased region" description="Basic and acidic residues" evidence="2">
    <location>
        <begin position="1"/>
        <end position="11"/>
    </location>
</feature>
<dbReference type="Pfam" id="PF18031">
    <property type="entry name" value="UCH_C"/>
    <property type="match status" value="1"/>
</dbReference>
<feature type="region of interest" description="Disordered" evidence="2">
    <location>
        <begin position="174"/>
        <end position="203"/>
    </location>
</feature>
<sequence length="203" mass="23447">MEAIRQDRMPEVKQSSASVAMDTSKITNEKTESCLNVPDKTENNVCNDKNTDVKMDTSDKEEMKGVVKDNISPNSKEKKDCEVKSSEDGTNTRQKHKHRFSNHQAFTPKDLLALLKNVENEITLCEANLKDEIEKRRKYQIDDCRRTHNYDQFICTILSMLAKEGHLADLVEQQLQQKKRSGSISSSTPQPDKRKRPRPKRRR</sequence>
<protein>
    <recommendedName>
        <fullName evidence="3">UCH37-like C-terminal domain-containing protein</fullName>
    </recommendedName>
</protein>
<dbReference type="Gene3D" id="1.20.58.860">
    <property type="match status" value="1"/>
</dbReference>
<evidence type="ECO:0000256" key="2">
    <source>
        <dbReference type="SAM" id="MobiDB-lite"/>
    </source>
</evidence>
<comment type="caution">
    <text evidence="4">The sequence shown here is derived from an EMBL/GenBank/DDBJ whole genome shotgun (WGS) entry which is preliminary data.</text>
</comment>
<evidence type="ECO:0000259" key="3">
    <source>
        <dbReference type="Pfam" id="PF18031"/>
    </source>
</evidence>
<feature type="compositionally biased region" description="Basic and acidic residues" evidence="2">
    <location>
        <begin position="75"/>
        <end position="87"/>
    </location>
</feature>
<keyword evidence="5" id="KW-1185">Reference proteome</keyword>
<organism evidence="4 5">
    <name type="scientific">Tegillarca granosa</name>
    <name type="common">Malaysian cockle</name>
    <name type="synonym">Anadara granosa</name>
    <dbReference type="NCBI Taxonomy" id="220873"/>
    <lineage>
        <taxon>Eukaryota</taxon>
        <taxon>Metazoa</taxon>
        <taxon>Spiralia</taxon>
        <taxon>Lophotrochozoa</taxon>
        <taxon>Mollusca</taxon>
        <taxon>Bivalvia</taxon>
        <taxon>Autobranchia</taxon>
        <taxon>Pteriomorphia</taxon>
        <taxon>Arcoida</taxon>
        <taxon>Arcoidea</taxon>
        <taxon>Arcidae</taxon>
        <taxon>Tegillarca</taxon>
    </lineage>
</organism>
<proteinExistence type="predicted"/>
<feature type="domain" description="UCH37-like C-terminal" evidence="3">
    <location>
        <begin position="123"/>
        <end position="167"/>
    </location>
</feature>
<feature type="compositionally biased region" description="Basic and acidic residues" evidence="2">
    <location>
        <begin position="49"/>
        <end position="67"/>
    </location>
</feature>
<feature type="compositionally biased region" description="Basic residues" evidence="2">
    <location>
        <begin position="193"/>
        <end position="203"/>
    </location>
</feature>